<dbReference type="OrthoDB" id="5293596at2759"/>
<feature type="transmembrane region" description="Helical" evidence="1">
    <location>
        <begin position="40"/>
        <end position="60"/>
    </location>
</feature>
<feature type="transmembrane region" description="Helical" evidence="1">
    <location>
        <begin position="240"/>
        <end position="259"/>
    </location>
</feature>
<evidence type="ECO:0000313" key="3">
    <source>
        <dbReference type="Proteomes" id="UP000824998"/>
    </source>
</evidence>
<keyword evidence="1" id="KW-0812">Transmembrane</keyword>
<keyword evidence="1" id="KW-0472">Membrane</keyword>
<name>A0A9P7YEY0_9HELO</name>
<dbReference type="PANTHER" id="PTHR12242">
    <property type="entry name" value="OS02G0130600 PROTEIN-RELATED"/>
    <property type="match status" value="1"/>
</dbReference>
<comment type="caution">
    <text evidence="2">The sequence shown here is derived from an EMBL/GenBank/DDBJ whole genome shotgun (WGS) entry which is preliminary data.</text>
</comment>
<keyword evidence="3" id="KW-1185">Reference proteome</keyword>
<evidence type="ECO:0000313" key="2">
    <source>
        <dbReference type="EMBL" id="KAG9232222.1"/>
    </source>
</evidence>
<organism evidence="2 3">
    <name type="scientific">Amylocarpus encephaloides</name>
    <dbReference type="NCBI Taxonomy" id="45428"/>
    <lineage>
        <taxon>Eukaryota</taxon>
        <taxon>Fungi</taxon>
        <taxon>Dikarya</taxon>
        <taxon>Ascomycota</taxon>
        <taxon>Pezizomycotina</taxon>
        <taxon>Leotiomycetes</taxon>
        <taxon>Helotiales</taxon>
        <taxon>Helotiales incertae sedis</taxon>
        <taxon>Amylocarpus</taxon>
    </lineage>
</organism>
<proteinExistence type="predicted"/>
<dbReference type="EMBL" id="MU251559">
    <property type="protein sequence ID" value="KAG9232222.1"/>
    <property type="molecule type" value="Genomic_DNA"/>
</dbReference>
<feature type="transmembrane region" description="Helical" evidence="1">
    <location>
        <begin position="130"/>
        <end position="153"/>
    </location>
</feature>
<feature type="transmembrane region" description="Helical" evidence="1">
    <location>
        <begin position="80"/>
        <end position="100"/>
    </location>
</feature>
<sequence length="282" mass="32378">MSSSTALLSLLPKDPKKLDHPIFLRICYSPWATIDQETLLALRLITSAYLTFSFVLHMSYEMNHNKHGWLTVYEFANISYFLQAMYSWIAFTWTFMHLHYPHHGSQTQNSSTRMQKFFSPPRQSKSSNKVWFSIFYYAVNSLPHVATGIYWFILVPKGQSTIPGDQTFGHGWLREFYVTSKFGVNSIVALMEIAVWAHIFGTTFLSLAYVGWAYVGYSATGKFGYYFFDHNKVGWDDATAAIMVFCAACNTAFVFVNGLTASREQLTKKCEQKSYDYISLPQ</sequence>
<evidence type="ECO:0000256" key="1">
    <source>
        <dbReference type="SAM" id="Phobius"/>
    </source>
</evidence>
<gene>
    <name evidence="2" type="ORF">BJ875DRAFT_515129</name>
</gene>
<accession>A0A9P7YEY0</accession>
<dbReference type="GO" id="GO:0016020">
    <property type="term" value="C:membrane"/>
    <property type="evidence" value="ECO:0007669"/>
    <property type="project" value="TreeGrafter"/>
</dbReference>
<dbReference type="AlphaFoldDB" id="A0A9P7YEY0"/>
<dbReference type="PANTHER" id="PTHR12242:SF1">
    <property type="entry name" value="MYND-TYPE DOMAIN-CONTAINING PROTEIN"/>
    <property type="match status" value="1"/>
</dbReference>
<dbReference type="Proteomes" id="UP000824998">
    <property type="component" value="Unassembled WGS sequence"/>
</dbReference>
<reference evidence="2" key="1">
    <citation type="journal article" date="2021" name="IMA Fungus">
        <title>Genomic characterization of three marine fungi, including Emericellopsis atlantica sp. nov. with signatures of a generalist lifestyle and marine biomass degradation.</title>
        <authorList>
            <person name="Hagestad O.C."/>
            <person name="Hou L."/>
            <person name="Andersen J.H."/>
            <person name="Hansen E.H."/>
            <person name="Altermark B."/>
            <person name="Li C."/>
            <person name="Kuhnert E."/>
            <person name="Cox R.J."/>
            <person name="Crous P.W."/>
            <person name="Spatafora J.W."/>
            <person name="Lail K."/>
            <person name="Amirebrahimi M."/>
            <person name="Lipzen A."/>
            <person name="Pangilinan J."/>
            <person name="Andreopoulos W."/>
            <person name="Hayes R.D."/>
            <person name="Ng V."/>
            <person name="Grigoriev I.V."/>
            <person name="Jackson S.A."/>
            <person name="Sutton T.D.S."/>
            <person name="Dobson A.D.W."/>
            <person name="Rama T."/>
        </authorList>
    </citation>
    <scope>NUCLEOTIDE SEQUENCE</scope>
    <source>
        <strain evidence="2">TRa018bII</strain>
    </source>
</reference>
<keyword evidence="1" id="KW-1133">Transmembrane helix</keyword>
<protein>
    <submittedName>
        <fullName evidence="2">Uncharacterized protein</fullName>
    </submittedName>
</protein>